<evidence type="ECO:0008006" key="3">
    <source>
        <dbReference type="Google" id="ProtNLM"/>
    </source>
</evidence>
<organism evidence="1 2">
    <name type="scientific">Enterococcus mundtii</name>
    <dbReference type="NCBI Taxonomy" id="53346"/>
    <lineage>
        <taxon>Bacteria</taxon>
        <taxon>Bacillati</taxon>
        <taxon>Bacillota</taxon>
        <taxon>Bacilli</taxon>
        <taxon>Lactobacillales</taxon>
        <taxon>Enterococcaceae</taxon>
        <taxon>Enterococcus</taxon>
    </lineage>
</organism>
<comment type="caution">
    <text evidence="1">The sequence shown here is derived from an EMBL/GenBank/DDBJ whole genome shotgun (WGS) entry which is preliminary data.</text>
</comment>
<proteinExistence type="predicted"/>
<sequence>MDAAYRLKMKIDQNEPIEDPMIYLEQSQIVKKYEQQENLSALGKIFALVGLAEIPYASQLPVTQSLIQYVEKTIAMSDGFSYTGKAEDIVPCYNAMLLKAYVRLGLGQKLSAQRALMWIKNYQLFERNQTTSWTGRDICQHGGCLRKTPCYIDIGKTVRALITYQKMVDQTDPQVKKMITDGVMYMEKHQWFKRLSNGQPISAHITENMFPQGYVLSLTDLIYIASHTPDLDQAALRPLIELLKMKQTKTKGWKNEYIYRYNGYQPFSMRRQDCPWITEMILHFIRTNSLKSF</sequence>
<dbReference type="AlphaFoldDB" id="A0A1V2UMW4"/>
<dbReference type="Proteomes" id="UP000189299">
    <property type="component" value="Unassembled WGS sequence"/>
</dbReference>
<dbReference type="OrthoDB" id="2192355at2"/>
<gene>
    <name evidence="1" type="ORF">BTN92_01550</name>
</gene>
<evidence type="ECO:0000313" key="2">
    <source>
        <dbReference type="Proteomes" id="UP000189299"/>
    </source>
</evidence>
<dbReference type="EMBL" id="MSTR01000001">
    <property type="protein sequence ID" value="ONN44846.1"/>
    <property type="molecule type" value="Genomic_DNA"/>
</dbReference>
<protein>
    <recommendedName>
        <fullName evidence="3">Squalene cyclase C-terminal domain-containing protein</fullName>
    </recommendedName>
</protein>
<name>A0A1V2UMW4_ENTMU</name>
<reference evidence="1 2" key="1">
    <citation type="submission" date="2016-12" db="EMBL/GenBank/DDBJ databases">
        <authorList>
            <person name="Song W.-J."/>
            <person name="Kurnit D.M."/>
        </authorList>
    </citation>
    <scope>NUCLEOTIDE SEQUENCE [LARGE SCALE GENOMIC DNA]</scope>
    <source>
        <strain evidence="1 2">CGB1038-1_S1</strain>
    </source>
</reference>
<evidence type="ECO:0000313" key="1">
    <source>
        <dbReference type="EMBL" id="ONN44846.1"/>
    </source>
</evidence>
<accession>A0A1V2UMW4</accession>
<dbReference type="RefSeq" id="WP_077151138.1">
    <property type="nucleotide sequence ID" value="NZ_CABMMO010000001.1"/>
</dbReference>